<dbReference type="InterPro" id="IPR011333">
    <property type="entry name" value="SKP1/BTB/POZ_sf"/>
</dbReference>
<evidence type="ECO:0000313" key="10">
    <source>
        <dbReference type="WBParaSite" id="jg1638"/>
    </source>
</evidence>
<evidence type="ECO:0000256" key="7">
    <source>
        <dbReference type="SAM" id="MobiDB-lite"/>
    </source>
</evidence>
<reference evidence="10" key="1">
    <citation type="submission" date="2022-11" db="UniProtKB">
        <authorList>
            <consortium name="WormBaseParasite"/>
        </authorList>
    </citation>
    <scope>IDENTIFICATION</scope>
</reference>
<keyword evidence="5" id="KW-0539">Nucleus</keyword>
<dbReference type="PANTHER" id="PTHR47022:SF1">
    <property type="entry name" value="BTB AND MATH DOMAIN-CONTAINING PROTEIN 36-RELATED"/>
    <property type="match status" value="1"/>
</dbReference>
<evidence type="ECO:0000313" key="9">
    <source>
        <dbReference type="Proteomes" id="UP000887574"/>
    </source>
</evidence>
<feature type="region of interest" description="Disordered" evidence="7">
    <location>
        <begin position="361"/>
        <end position="418"/>
    </location>
</feature>
<feature type="domain" description="BTB" evidence="8">
    <location>
        <begin position="195"/>
        <end position="254"/>
    </location>
</feature>
<evidence type="ECO:0000256" key="6">
    <source>
        <dbReference type="SAM" id="Coils"/>
    </source>
</evidence>
<evidence type="ECO:0000256" key="3">
    <source>
        <dbReference type="ARBA" id="ARBA00023015"/>
    </source>
</evidence>
<evidence type="ECO:0000259" key="8">
    <source>
        <dbReference type="PROSITE" id="PS50097"/>
    </source>
</evidence>
<feature type="compositionally biased region" description="Polar residues" evidence="7">
    <location>
        <begin position="479"/>
        <end position="490"/>
    </location>
</feature>
<dbReference type="GO" id="GO:0016592">
    <property type="term" value="C:mediator complex"/>
    <property type="evidence" value="ECO:0007669"/>
    <property type="project" value="InterPro"/>
</dbReference>
<feature type="coiled-coil region" evidence="6">
    <location>
        <begin position="592"/>
        <end position="626"/>
    </location>
</feature>
<name>A0A915D619_9BILA</name>
<dbReference type="InterPro" id="IPR000210">
    <property type="entry name" value="BTB/POZ_dom"/>
</dbReference>
<keyword evidence="3" id="KW-0805">Transcription regulation</keyword>
<comment type="subcellular location">
    <subcellularLocation>
        <location evidence="1">Nucleus</location>
    </subcellularLocation>
</comment>
<dbReference type="SMART" id="SM00225">
    <property type="entry name" value="BTB"/>
    <property type="match status" value="1"/>
</dbReference>
<evidence type="ECO:0000256" key="1">
    <source>
        <dbReference type="ARBA" id="ARBA00004123"/>
    </source>
</evidence>
<dbReference type="PROSITE" id="PS50097">
    <property type="entry name" value="BTB"/>
    <property type="match status" value="1"/>
</dbReference>
<dbReference type="Proteomes" id="UP000887574">
    <property type="component" value="Unplaced"/>
</dbReference>
<protein>
    <submittedName>
        <fullName evidence="10">BTB domain-containing protein</fullName>
    </submittedName>
</protein>
<feature type="compositionally biased region" description="Basic and acidic residues" evidence="7">
    <location>
        <begin position="401"/>
        <end position="412"/>
    </location>
</feature>
<evidence type="ECO:0000256" key="4">
    <source>
        <dbReference type="ARBA" id="ARBA00023163"/>
    </source>
</evidence>
<evidence type="ECO:0000256" key="2">
    <source>
        <dbReference type="ARBA" id="ARBA00008048"/>
    </source>
</evidence>
<feature type="region of interest" description="Disordered" evidence="7">
    <location>
        <begin position="506"/>
        <end position="544"/>
    </location>
</feature>
<dbReference type="SUPFAM" id="SSF54695">
    <property type="entry name" value="POZ domain"/>
    <property type="match status" value="1"/>
</dbReference>
<sequence length="931" mass="106337">MQNSSTVNPNQAEADVTKDPYDQQKNFSERLDQIEAMMNEKFLNIVLKIQALVAEKKEASSIKRAGRVACTFNIDHIPKEDNSSVLNVCKTEKGKKLGAYLHHKADSVNISYDTNVTIRLLGSPRIVESKSFFSNEWSSRGWPFFIHWSKLVNFTNGFVDGKGNFKFEVEFSVTGSTITCALLNPQFLTNGFVESDYTLLVEGRRFPVNKGLLAAYSNYFKTLFFGEFREKYQDQIELKETCAKEFLYLLKVIYPPFSDADVNQNSLESLLRLADFYQMKVVLDRCSQYLKRCAISEISLHDKLVYAQNYHLSELLENCIKEYKTFDDVKKLRAMQKSRSSSENVEENLAERSTELVLHQPQTLVKKRKRSMANSQNVIGKKKKLSEKEKRKRIRFLAMTEKNKMLRPVKQEPEDELNENMDISGRNVSEDSLNLTLSPLDLNLSHDQQASNVSSGPEDSLLTSEETSPSPSSRKDATYQYTEQSDQSQDTSEDFVLKRCGWASSRTNDKEDMPKRSQRLQQLKPGYKQLHRSPSRSLLEKQSSDDEDFPLEEILAEHVVNGKLNISSNGWVVETKITAGLTLAACAPKTTLLNSEKRKKVEKEAAEKAKKEAEKQTARAAKLAAASVLAKRPRASSCNRVAKSVFGTIVLLKTRNQNNQKKSSSHRRLTDGKAEHDLDQFKLRLEKLSKEIADGYDQLESEAKLLPAQTPIFSLTNRLNQFLLDIATSSSSVESYMNSRDAFDWSSSTNEYTNYVCEFLKSSVRLNADRFTYKHLEKSAISSVLEIKLISTYNPNMYKGKEQHGNQYVPLDKQVCIMKMLLLINNGVFEYIQFIAPHEDWTYLETSRKQIDLSAESQYELYQRLTVQGNILINMITSTSPCDKNGISMLLGYVSKYYNLDQPCKHCKKILKNFCPATLSDNRKMYHLTCK</sequence>
<feature type="compositionally biased region" description="Polar residues" evidence="7">
    <location>
        <begin position="1"/>
        <end position="11"/>
    </location>
</feature>
<accession>A0A915D619</accession>
<feature type="region of interest" description="Disordered" evidence="7">
    <location>
        <begin position="447"/>
        <end position="494"/>
    </location>
</feature>
<dbReference type="Pfam" id="PF11571">
    <property type="entry name" value="Med27"/>
    <property type="match status" value="1"/>
</dbReference>
<dbReference type="AlphaFoldDB" id="A0A915D619"/>
<dbReference type="Pfam" id="PF00651">
    <property type="entry name" value="BTB"/>
    <property type="match status" value="1"/>
</dbReference>
<keyword evidence="6" id="KW-0175">Coiled coil</keyword>
<dbReference type="InterPro" id="IPR002083">
    <property type="entry name" value="MATH/TRAF_dom"/>
</dbReference>
<evidence type="ECO:0000256" key="5">
    <source>
        <dbReference type="ARBA" id="ARBA00023242"/>
    </source>
</evidence>
<proteinExistence type="inferred from homology"/>
<dbReference type="SUPFAM" id="SSF49599">
    <property type="entry name" value="TRAF domain-like"/>
    <property type="match status" value="1"/>
</dbReference>
<dbReference type="WBParaSite" id="jg1638">
    <property type="protein sequence ID" value="jg1638"/>
    <property type="gene ID" value="jg1638"/>
</dbReference>
<keyword evidence="4" id="KW-0804">Transcription</keyword>
<feature type="compositionally biased region" description="Basic residues" evidence="7">
    <location>
        <begin position="380"/>
        <end position="395"/>
    </location>
</feature>
<feature type="compositionally biased region" description="Low complexity" evidence="7">
    <location>
        <begin position="460"/>
        <end position="472"/>
    </location>
</feature>
<feature type="region of interest" description="Disordered" evidence="7">
    <location>
        <begin position="1"/>
        <end position="23"/>
    </location>
</feature>
<feature type="compositionally biased region" description="Polar residues" evidence="7">
    <location>
        <begin position="447"/>
        <end position="457"/>
    </location>
</feature>
<comment type="similarity">
    <text evidence="2">Belongs to the Mediator complex subunit 27 family.</text>
</comment>
<dbReference type="InterPro" id="IPR021627">
    <property type="entry name" value="Mediator_Med27"/>
</dbReference>
<dbReference type="PANTHER" id="PTHR47022">
    <property type="entry name" value="BTB AND MATH DOMAIN-CONTAINING PROTEIN 36-RELATED"/>
    <property type="match status" value="1"/>
</dbReference>
<dbReference type="Gene3D" id="3.30.710.10">
    <property type="entry name" value="Potassium Channel Kv1.1, Chain A"/>
    <property type="match status" value="1"/>
</dbReference>
<dbReference type="CDD" id="cd00121">
    <property type="entry name" value="MATH"/>
    <property type="match status" value="1"/>
</dbReference>
<organism evidence="9 10">
    <name type="scientific">Ditylenchus dipsaci</name>
    <dbReference type="NCBI Taxonomy" id="166011"/>
    <lineage>
        <taxon>Eukaryota</taxon>
        <taxon>Metazoa</taxon>
        <taxon>Ecdysozoa</taxon>
        <taxon>Nematoda</taxon>
        <taxon>Chromadorea</taxon>
        <taxon>Rhabditida</taxon>
        <taxon>Tylenchina</taxon>
        <taxon>Tylenchomorpha</taxon>
        <taxon>Sphaerularioidea</taxon>
        <taxon>Anguinidae</taxon>
        <taxon>Anguininae</taxon>
        <taxon>Ditylenchus</taxon>
    </lineage>
</organism>
<keyword evidence="9" id="KW-1185">Reference proteome</keyword>